<reference evidence="2 3" key="1">
    <citation type="journal article" date="2021" name="Sci. Rep.">
        <title>The genome of the diatom Chaetoceros tenuissimus carries an ancient integrated fragment of an extant virus.</title>
        <authorList>
            <person name="Hongo Y."/>
            <person name="Kimura K."/>
            <person name="Takaki Y."/>
            <person name="Yoshida Y."/>
            <person name="Baba S."/>
            <person name="Kobayashi G."/>
            <person name="Nagasaki K."/>
            <person name="Hano T."/>
            <person name="Tomaru Y."/>
        </authorList>
    </citation>
    <scope>NUCLEOTIDE SEQUENCE [LARGE SCALE GENOMIC DNA]</scope>
    <source>
        <strain evidence="2 3">NIES-3715</strain>
    </source>
</reference>
<accession>A0AAD3CJL5</accession>
<proteinExistence type="predicted"/>
<sequence>MFLRGKPNLSSNITRMRIKGPESRVSPDPEKEPRLSSMKPIPDTETADVQSTSTSHHDETDDSHTTDDHSTNDDTAKKRKESKSAGMDERTKQFSRFYFPSCTSLLEEDNIVDEYPKGGENPMGSKITPNNSGHPSETSDNDYKQHFYDARKSESCQQNLHPAFMNNSMELPSYIMQFEEGGEQHFNNTHDFSSKQFEMTGDIDLTKVFDH</sequence>
<dbReference type="Proteomes" id="UP001054902">
    <property type="component" value="Unassembled WGS sequence"/>
</dbReference>
<dbReference type="EMBL" id="BLLK01000022">
    <property type="protein sequence ID" value="GFH45840.1"/>
    <property type="molecule type" value="Genomic_DNA"/>
</dbReference>
<keyword evidence="3" id="KW-1185">Reference proteome</keyword>
<feature type="compositionally biased region" description="Basic and acidic residues" evidence="1">
    <location>
        <begin position="55"/>
        <end position="89"/>
    </location>
</feature>
<feature type="region of interest" description="Disordered" evidence="1">
    <location>
        <begin position="1"/>
        <end position="89"/>
    </location>
</feature>
<protein>
    <submittedName>
        <fullName evidence="2">Uncharacterized protein</fullName>
    </submittedName>
</protein>
<name>A0AAD3CJL5_9STRA</name>
<evidence type="ECO:0000313" key="2">
    <source>
        <dbReference type="EMBL" id="GFH45840.1"/>
    </source>
</evidence>
<comment type="caution">
    <text evidence="2">The sequence shown here is derived from an EMBL/GenBank/DDBJ whole genome shotgun (WGS) entry which is preliminary data.</text>
</comment>
<evidence type="ECO:0000313" key="3">
    <source>
        <dbReference type="Proteomes" id="UP001054902"/>
    </source>
</evidence>
<feature type="compositionally biased region" description="Basic and acidic residues" evidence="1">
    <location>
        <begin position="19"/>
        <end position="34"/>
    </location>
</feature>
<feature type="region of interest" description="Disordered" evidence="1">
    <location>
        <begin position="113"/>
        <end position="144"/>
    </location>
</feature>
<dbReference type="AlphaFoldDB" id="A0AAD3CJL5"/>
<organism evidence="2 3">
    <name type="scientific">Chaetoceros tenuissimus</name>
    <dbReference type="NCBI Taxonomy" id="426638"/>
    <lineage>
        <taxon>Eukaryota</taxon>
        <taxon>Sar</taxon>
        <taxon>Stramenopiles</taxon>
        <taxon>Ochrophyta</taxon>
        <taxon>Bacillariophyta</taxon>
        <taxon>Coscinodiscophyceae</taxon>
        <taxon>Chaetocerotophycidae</taxon>
        <taxon>Chaetocerotales</taxon>
        <taxon>Chaetocerotaceae</taxon>
        <taxon>Chaetoceros</taxon>
    </lineage>
</organism>
<evidence type="ECO:0000256" key="1">
    <source>
        <dbReference type="SAM" id="MobiDB-lite"/>
    </source>
</evidence>
<gene>
    <name evidence="2" type="ORF">CTEN210_02314</name>
</gene>
<feature type="compositionally biased region" description="Polar residues" evidence="1">
    <location>
        <begin position="127"/>
        <end position="138"/>
    </location>
</feature>